<protein>
    <submittedName>
        <fullName evidence="3">Uncharacterized protein</fullName>
    </submittedName>
</protein>
<evidence type="ECO:0000256" key="1">
    <source>
        <dbReference type="SAM" id="MobiDB-lite"/>
    </source>
</evidence>
<proteinExistence type="predicted"/>
<feature type="compositionally biased region" description="Polar residues" evidence="1">
    <location>
        <begin position="41"/>
        <end position="55"/>
    </location>
</feature>
<evidence type="ECO:0000256" key="2">
    <source>
        <dbReference type="SAM" id="SignalP"/>
    </source>
</evidence>
<dbReference type="EMBL" id="MCFI01000012">
    <property type="protein sequence ID" value="ORY81011.1"/>
    <property type="molecule type" value="Genomic_DNA"/>
</dbReference>
<dbReference type="Proteomes" id="UP000193685">
    <property type="component" value="Unassembled WGS sequence"/>
</dbReference>
<feature type="signal peptide" evidence="2">
    <location>
        <begin position="1"/>
        <end position="20"/>
    </location>
</feature>
<keyword evidence="2" id="KW-0732">Signal</keyword>
<organism evidence="3 4">
    <name type="scientific">Protomyces lactucae-debilis</name>
    <dbReference type="NCBI Taxonomy" id="2754530"/>
    <lineage>
        <taxon>Eukaryota</taxon>
        <taxon>Fungi</taxon>
        <taxon>Dikarya</taxon>
        <taxon>Ascomycota</taxon>
        <taxon>Taphrinomycotina</taxon>
        <taxon>Taphrinomycetes</taxon>
        <taxon>Taphrinales</taxon>
        <taxon>Protomycetaceae</taxon>
        <taxon>Protomyces</taxon>
    </lineage>
</organism>
<dbReference type="GeneID" id="63787182"/>
<feature type="chain" id="PRO_5012508373" evidence="2">
    <location>
        <begin position="21"/>
        <end position="320"/>
    </location>
</feature>
<name>A0A1Y2FAU7_PROLT</name>
<keyword evidence="4" id="KW-1185">Reference proteome</keyword>
<comment type="caution">
    <text evidence="3">The sequence shown here is derived from an EMBL/GenBank/DDBJ whole genome shotgun (WGS) entry which is preliminary data.</text>
</comment>
<evidence type="ECO:0000313" key="3">
    <source>
        <dbReference type="EMBL" id="ORY81011.1"/>
    </source>
</evidence>
<gene>
    <name evidence="3" type="ORF">BCR37DRAFT_388026</name>
</gene>
<feature type="region of interest" description="Disordered" evidence="1">
    <location>
        <begin position="32"/>
        <end position="55"/>
    </location>
</feature>
<evidence type="ECO:0000313" key="4">
    <source>
        <dbReference type="Proteomes" id="UP000193685"/>
    </source>
</evidence>
<dbReference type="RefSeq" id="XP_040724656.1">
    <property type="nucleotide sequence ID" value="XM_040870583.1"/>
</dbReference>
<accession>A0A1Y2FAU7</accession>
<dbReference type="AlphaFoldDB" id="A0A1Y2FAU7"/>
<sequence>MNLSLRTLALLCLVWTCTWSLPTNLEDLFPAGPVQQPPAPSQTDSSTSVSNLQPANLSSLGTQSHNLSDGQLVHALPPPLYHILAGVSDYRTDVGACDLQERIYDYTMARLENFTGSCKGSFHTQDLEVSFEIKGHWGILYDQYGEKELVREATVRRLLVHAIVAVLETVSGPSNYPVYTDCSDNGVYGSNPSTIYPYFCSDNSVAECSSTPTGCGWKDTKPCPQTCRDVAAPCHRELAGRLLPSELTVVIYNRGSPTANELTFTVNSKIIHKEQPCSIWLRMVYVSLNFIPMPDSFIKSMLYITCTMQDQAQFKQANPQ</sequence>
<reference evidence="3 4" key="1">
    <citation type="submission" date="2016-07" db="EMBL/GenBank/DDBJ databases">
        <title>Pervasive Adenine N6-methylation of Active Genes in Fungi.</title>
        <authorList>
            <consortium name="DOE Joint Genome Institute"/>
            <person name="Mondo S.J."/>
            <person name="Dannebaum R.O."/>
            <person name="Kuo R.C."/>
            <person name="Labutti K."/>
            <person name="Haridas S."/>
            <person name="Kuo A."/>
            <person name="Salamov A."/>
            <person name="Ahrendt S.R."/>
            <person name="Lipzen A."/>
            <person name="Sullivan W."/>
            <person name="Andreopoulos W.B."/>
            <person name="Clum A."/>
            <person name="Lindquist E."/>
            <person name="Daum C."/>
            <person name="Ramamoorthy G.K."/>
            <person name="Gryganskyi A."/>
            <person name="Culley D."/>
            <person name="Magnuson J.K."/>
            <person name="James T.Y."/>
            <person name="O'Malley M.A."/>
            <person name="Stajich J.E."/>
            <person name="Spatafora J.W."/>
            <person name="Visel A."/>
            <person name="Grigoriev I.V."/>
        </authorList>
    </citation>
    <scope>NUCLEOTIDE SEQUENCE [LARGE SCALE GENOMIC DNA]</scope>
    <source>
        <strain evidence="3 4">12-1054</strain>
    </source>
</reference>